<dbReference type="EMBL" id="MNPL01004234">
    <property type="protein sequence ID" value="OQR76886.1"/>
    <property type="molecule type" value="Genomic_DNA"/>
</dbReference>
<gene>
    <name evidence="1" type="ORF">BIW11_02989</name>
</gene>
<comment type="caution">
    <text evidence="1">The sequence shown here is derived from an EMBL/GenBank/DDBJ whole genome shotgun (WGS) entry which is preliminary data.</text>
</comment>
<sequence>MYSNLRDPFLGVLVGGNWQVCGQGDLEKAERVRRARKG</sequence>
<organism evidence="1 2">
    <name type="scientific">Tropilaelaps mercedesae</name>
    <dbReference type="NCBI Taxonomy" id="418985"/>
    <lineage>
        <taxon>Eukaryota</taxon>
        <taxon>Metazoa</taxon>
        <taxon>Ecdysozoa</taxon>
        <taxon>Arthropoda</taxon>
        <taxon>Chelicerata</taxon>
        <taxon>Arachnida</taxon>
        <taxon>Acari</taxon>
        <taxon>Parasitiformes</taxon>
        <taxon>Mesostigmata</taxon>
        <taxon>Gamasina</taxon>
        <taxon>Dermanyssoidea</taxon>
        <taxon>Laelapidae</taxon>
        <taxon>Tropilaelaps</taxon>
    </lineage>
</organism>
<proteinExistence type="predicted"/>
<dbReference type="InParanoid" id="A0A1V9XTQ9"/>
<accession>A0A1V9XTQ9</accession>
<evidence type="ECO:0000313" key="1">
    <source>
        <dbReference type="EMBL" id="OQR76886.1"/>
    </source>
</evidence>
<protein>
    <submittedName>
        <fullName evidence="1">Uncharacterized protein</fullName>
    </submittedName>
</protein>
<keyword evidence="2" id="KW-1185">Reference proteome</keyword>
<dbReference type="Proteomes" id="UP000192247">
    <property type="component" value="Unassembled WGS sequence"/>
</dbReference>
<evidence type="ECO:0000313" key="2">
    <source>
        <dbReference type="Proteomes" id="UP000192247"/>
    </source>
</evidence>
<reference evidence="1 2" key="1">
    <citation type="journal article" date="2017" name="Gigascience">
        <title>Draft genome of the honey bee ectoparasitic mite, Tropilaelaps mercedesae, is shaped by the parasitic life history.</title>
        <authorList>
            <person name="Dong X."/>
            <person name="Armstrong S.D."/>
            <person name="Xia D."/>
            <person name="Makepeace B.L."/>
            <person name="Darby A.C."/>
            <person name="Kadowaki T."/>
        </authorList>
    </citation>
    <scope>NUCLEOTIDE SEQUENCE [LARGE SCALE GENOMIC DNA]</scope>
    <source>
        <strain evidence="1">Wuxi-XJTLU</strain>
    </source>
</reference>
<name>A0A1V9XTQ9_9ACAR</name>
<dbReference type="AlphaFoldDB" id="A0A1V9XTQ9"/>